<dbReference type="Proteomes" id="UP000245591">
    <property type="component" value="Unassembled WGS sequence"/>
</dbReference>
<dbReference type="SUPFAM" id="SSF52833">
    <property type="entry name" value="Thioredoxin-like"/>
    <property type="match status" value="1"/>
</dbReference>
<feature type="compositionally biased region" description="Polar residues" evidence="1">
    <location>
        <begin position="125"/>
        <end position="143"/>
    </location>
</feature>
<keyword evidence="4" id="KW-1185">Reference proteome</keyword>
<feature type="region of interest" description="Disordered" evidence="1">
    <location>
        <begin position="18"/>
        <end position="42"/>
    </location>
</feature>
<proteinExistence type="predicted"/>
<organism evidence="3 4">
    <name type="scientific">Smittium angustum</name>
    <dbReference type="NCBI Taxonomy" id="133377"/>
    <lineage>
        <taxon>Eukaryota</taxon>
        <taxon>Fungi</taxon>
        <taxon>Fungi incertae sedis</taxon>
        <taxon>Zoopagomycota</taxon>
        <taxon>Kickxellomycotina</taxon>
        <taxon>Harpellomycetes</taxon>
        <taxon>Harpellales</taxon>
        <taxon>Legeriomycetaceae</taxon>
        <taxon>Smittium</taxon>
    </lineage>
</organism>
<gene>
    <name evidence="3" type="ORF">BB558_004233</name>
    <name evidence="2" type="ORF">BB558_004785</name>
</gene>
<feature type="region of interest" description="Disordered" evidence="1">
    <location>
        <begin position="111"/>
        <end position="144"/>
    </location>
</feature>
<dbReference type="InterPro" id="IPR036249">
    <property type="entry name" value="Thioredoxin-like_sf"/>
</dbReference>
<dbReference type="EMBL" id="MBFU01000457">
    <property type="protein sequence ID" value="PVZ99220.1"/>
    <property type="molecule type" value="Genomic_DNA"/>
</dbReference>
<name>A0A2U1J3S6_SMIAN</name>
<evidence type="ECO:0000313" key="2">
    <source>
        <dbReference type="EMBL" id="PVZ99220.1"/>
    </source>
</evidence>
<evidence type="ECO:0008006" key="5">
    <source>
        <dbReference type="Google" id="ProtNLM"/>
    </source>
</evidence>
<feature type="compositionally biased region" description="Basic and acidic residues" evidence="1">
    <location>
        <begin position="32"/>
        <end position="42"/>
    </location>
</feature>
<accession>A0A2U1J3S6</accession>
<dbReference type="Pfam" id="PF04908">
    <property type="entry name" value="SH3BGR"/>
    <property type="match status" value="1"/>
</dbReference>
<evidence type="ECO:0000256" key="1">
    <source>
        <dbReference type="SAM" id="MobiDB-lite"/>
    </source>
</evidence>
<evidence type="ECO:0000313" key="3">
    <source>
        <dbReference type="EMBL" id="PVZ99731.1"/>
    </source>
</evidence>
<feature type="compositionally biased region" description="Polar residues" evidence="1">
    <location>
        <begin position="315"/>
        <end position="341"/>
    </location>
</feature>
<dbReference type="InterPro" id="IPR006993">
    <property type="entry name" value="Glut_rich_SH3-bd"/>
</dbReference>
<evidence type="ECO:0000313" key="4">
    <source>
        <dbReference type="Proteomes" id="UP000245591"/>
    </source>
</evidence>
<feature type="region of interest" description="Disordered" evidence="1">
    <location>
        <begin position="301"/>
        <end position="365"/>
    </location>
</feature>
<sequence length="793" mass="90273">MFTIIQKISFFSIFSKKNKESPTTDKQNPRNSKGDFQDKAPDSIRNRKNFFFRINRNGSKSKKTTTKIRNLRNLNENFTKVNKTYRKSLRISQYERHSSSQHNKIGSLLAQRKPQNENSIEEKTNLQSTLVTSNYPQKNNDNDSAVEIKNLDSNHIDDPEKGPEENFPILDNTYNGYQKASNDYEINDALYYEYRSGKSPGTNDSIQKINTTKVENNGSVEGYLKQHTDAEIYLESKKNYELFMKTQNPILESSNQNVESNKKFTTIQPYVYDRLASVGSYDNQRNESLVSPELPKLSIQINTSPKKNYSRSTKKIPTNYENKNEFPRNSNSPKSSTSPVKNTRESRESSSSFVKPRRPKIMSQNPGRKIRLTSIINIPQSNLLDDNVQTNKSDGISGNEIVISSKNNFNLHHSNSTENLLNSIEKISAKQTLENHNDISKKGSGLIGNIYEKRTDLKMKRNTSSAIRLSSVLSINTSSSHSNLNTLQTVEEQKSGSPQYIILKSSSGIIKNNNPLKENPTLKLGSHLVPSEQPIKVDENIDMEPTNEEFNKENSENMTVKCNNDDKSFKDEQVLDKNQVDEYSNLISTTTIVKTPSQTEELLDTFSLKSPSFVDKHELVNDSISNLENSMELLKKNTSFETSNQTKISNASTVVEEPQNSSTIEKVISDETINVEGRNEQDFDGKKIYNFGLDGNPRVQIYGSTVSGNKKYKMELRKLFKILSSNQIEYEFICIAANQKAKSYMKMKALGNMTIPQIYVDKEFKSFYSEFMAADTSSALVEWLGLDEEQYDF</sequence>
<comment type="caution">
    <text evidence="3">The sequence shown here is derived from an EMBL/GenBank/DDBJ whole genome shotgun (WGS) entry which is preliminary data.</text>
</comment>
<protein>
    <recommendedName>
        <fullName evidence="5">Glutaredoxin domain-containing protein</fullName>
    </recommendedName>
</protein>
<dbReference type="AlphaFoldDB" id="A0A2U1J3S6"/>
<reference evidence="3 4" key="1">
    <citation type="journal article" date="2018" name="MBio">
        <title>Comparative Genomics Reveals the Core Gene Toolbox for the Fungus-Insect Symbiosis.</title>
        <authorList>
            <person name="Wang Y."/>
            <person name="Stata M."/>
            <person name="Wang W."/>
            <person name="Stajich J.E."/>
            <person name="White M.M."/>
            <person name="Moncalvo J.M."/>
        </authorList>
    </citation>
    <scope>NUCLEOTIDE SEQUENCE [LARGE SCALE GENOMIC DNA]</scope>
    <source>
        <strain evidence="3 4">AUS-126-30</strain>
    </source>
</reference>
<dbReference type="EMBL" id="MBFU01000394">
    <property type="protein sequence ID" value="PVZ99731.1"/>
    <property type="molecule type" value="Genomic_DNA"/>
</dbReference>
<dbReference type="Gene3D" id="3.40.30.10">
    <property type="entry name" value="Glutaredoxin"/>
    <property type="match status" value="1"/>
</dbReference>